<protein>
    <recommendedName>
        <fullName evidence="3">Transmembrane protein</fullName>
    </recommendedName>
</protein>
<evidence type="ECO:0000313" key="2">
    <source>
        <dbReference type="EMBL" id="TMW93602.1"/>
    </source>
</evidence>
<organism evidence="2">
    <name type="scientific">Solanum chilense</name>
    <name type="common">Tomato</name>
    <name type="synonym">Lycopersicon chilense</name>
    <dbReference type="NCBI Taxonomy" id="4083"/>
    <lineage>
        <taxon>Eukaryota</taxon>
        <taxon>Viridiplantae</taxon>
        <taxon>Streptophyta</taxon>
        <taxon>Embryophyta</taxon>
        <taxon>Tracheophyta</taxon>
        <taxon>Spermatophyta</taxon>
        <taxon>Magnoliopsida</taxon>
        <taxon>eudicotyledons</taxon>
        <taxon>Gunneridae</taxon>
        <taxon>Pentapetalae</taxon>
        <taxon>asterids</taxon>
        <taxon>lamiids</taxon>
        <taxon>Solanales</taxon>
        <taxon>Solanaceae</taxon>
        <taxon>Solanoideae</taxon>
        <taxon>Solaneae</taxon>
        <taxon>Solanum</taxon>
        <taxon>Solanum subgen. Lycopersicon</taxon>
    </lineage>
</organism>
<dbReference type="PANTHER" id="PTHR36619">
    <property type="entry name" value="OS04G0208900 PROTEIN"/>
    <property type="match status" value="1"/>
</dbReference>
<keyword evidence="1" id="KW-1133">Transmembrane helix</keyword>
<sequence>MSSPNSLSILLVIIIYFLIFLSPTTILATKYNEASTRFKPKINGGRKEGNFHGDQGVEDCLPKGIRRSSAPSRYINDQTLGTTTCSSIKKVNKP</sequence>
<keyword evidence="1" id="KW-0472">Membrane</keyword>
<evidence type="ECO:0000256" key="1">
    <source>
        <dbReference type="SAM" id="Phobius"/>
    </source>
</evidence>
<comment type="caution">
    <text evidence="2">The sequence shown here is derived from an EMBL/GenBank/DDBJ whole genome shotgun (WGS) entry which is preliminary data.</text>
</comment>
<name>A0A6N2BF15_SOLCI</name>
<accession>A0A6N2BF15</accession>
<dbReference type="AlphaFoldDB" id="A0A6N2BF15"/>
<dbReference type="PANTHER" id="PTHR36619:SF3">
    <property type="entry name" value="TRANSMEMBRANE PROTEIN"/>
    <property type="match status" value="1"/>
</dbReference>
<gene>
    <name evidence="2" type="ORF">EJD97_011400</name>
</gene>
<proteinExistence type="predicted"/>
<keyword evidence="1" id="KW-0812">Transmembrane</keyword>
<feature type="transmembrane region" description="Helical" evidence="1">
    <location>
        <begin position="6"/>
        <end position="29"/>
    </location>
</feature>
<evidence type="ECO:0008006" key="3">
    <source>
        <dbReference type="Google" id="ProtNLM"/>
    </source>
</evidence>
<dbReference type="EMBL" id="RXGB01002902">
    <property type="protein sequence ID" value="TMW93602.1"/>
    <property type="molecule type" value="Genomic_DNA"/>
</dbReference>
<reference evidence="2" key="1">
    <citation type="submission" date="2019-05" db="EMBL/GenBank/DDBJ databases">
        <title>The de novo reference genome and transcriptome assemblies of the wild tomato species Solanum chilense.</title>
        <authorList>
            <person name="Stam R."/>
            <person name="Nosenko T."/>
            <person name="Hoerger A.C."/>
            <person name="Stephan W."/>
            <person name="Seidel M.A."/>
            <person name="Kuhn J.M.M."/>
            <person name="Haberer G."/>
            <person name="Tellier A."/>
        </authorList>
    </citation>
    <scope>NUCLEOTIDE SEQUENCE</scope>
    <source>
        <tissue evidence="2">Mature leaves</tissue>
    </source>
</reference>